<dbReference type="SUPFAM" id="SSF52540">
    <property type="entry name" value="P-loop containing nucleoside triphosphate hydrolases"/>
    <property type="match status" value="1"/>
</dbReference>
<keyword evidence="6" id="KW-1185">Reference proteome</keyword>
<dbReference type="InterPro" id="IPR003593">
    <property type="entry name" value="AAA+_ATPase"/>
</dbReference>
<organism evidence="4 6">
    <name type="scientific">Candidatus Phytoplasma meliae</name>
    <dbReference type="NCBI Taxonomy" id="1848402"/>
    <lineage>
        <taxon>Bacteria</taxon>
        <taxon>Bacillati</taxon>
        <taxon>Mycoplasmatota</taxon>
        <taxon>Mollicutes</taxon>
        <taxon>Acholeplasmatales</taxon>
        <taxon>Acholeplasmataceae</taxon>
        <taxon>Candidatus Phytoplasma</taxon>
        <taxon>16SrXIII (Mexican periwinkle virescence group)</taxon>
    </lineage>
</organism>
<proteinExistence type="inferred from homology"/>
<dbReference type="EMBL" id="JACAOD020000014">
    <property type="protein sequence ID" value="MBP5836172.1"/>
    <property type="molecule type" value="Genomic_DNA"/>
</dbReference>
<accession>A0ABS5CYX2</accession>
<name>A0ABS5CYX2_9MOLU</name>
<keyword evidence="2" id="KW-1133">Transmembrane helix</keyword>
<dbReference type="InterPro" id="IPR003959">
    <property type="entry name" value="ATPase_AAA_core"/>
</dbReference>
<keyword evidence="1" id="KW-0067">ATP-binding</keyword>
<dbReference type="Pfam" id="PF00004">
    <property type="entry name" value="AAA"/>
    <property type="match status" value="1"/>
</dbReference>
<keyword evidence="2" id="KW-0472">Membrane</keyword>
<dbReference type="PANTHER" id="PTHR23076">
    <property type="entry name" value="METALLOPROTEASE M41 FTSH"/>
    <property type="match status" value="1"/>
</dbReference>
<evidence type="ECO:0000313" key="4">
    <source>
        <dbReference type="EMBL" id="MBP5836172.1"/>
    </source>
</evidence>
<evidence type="ECO:0000313" key="6">
    <source>
        <dbReference type="Proteomes" id="UP001195571"/>
    </source>
</evidence>
<feature type="transmembrane region" description="Helical" evidence="2">
    <location>
        <begin position="474"/>
        <end position="495"/>
    </location>
</feature>
<gene>
    <name evidence="4" type="ORF">CHTY_002925</name>
    <name evidence="5" type="ORF">CHTY_003470</name>
</gene>
<comment type="caution">
    <text evidence="4">The sequence shown here is derived from an EMBL/GenBank/DDBJ whole genome shotgun (WGS) entry which is preliminary data.</text>
</comment>
<evidence type="ECO:0000313" key="5">
    <source>
        <dbReference type="EMBL" id="MBP5836275.1"/>
    </source>
</evidence>
<dbReference type="InterPro" id="IPR027417">
    <property type="entry name" value="P-loop_NTPase"/>
</dbReference>
<dbReference type="Gene3D" id="1.10.8.60">
    <property type="match status" value="1"/>
</dbReference>
<reference evidence="4 6" key="1">
    <citation type="submission" date="2021-04" db="EMBL/GenBank/DDBJ databases">
        <title>Genomic features of Candidatus Phytoplasma meliae isolate ChTYXIII (1SrXIII-G).</title>
        <authorList>
            <person name="Fernandez F.D."/>
            <person name="Conci L.R."/>
        </authorList>
    </citation>
    <scope>NUCLEOTIDE SEQUENCE [LARGE SCALE GENOMIC DNA]</scope>
    <source>
        <strain evidence="4">ChTYXIII-Mo</strain>
    </source>
</reference>
<keyword evidence="2" id="KW-0812">Transmembrane</keyword>
<dbReference type="PANTHER" id="PTHR23076:SF97">
    <property type="entry name" value="ATP-DEPENDENT ZINC METALLOPROTEASE YME1L1"/>
    <property type="match status" value="1"/>
</dbReference>
<dbReference type="Proteomes" id="UP001195571">
    <property type="component" value="Unassembled WGS sequence"/>
</dbReference>
<evidence type="ECO:0000259" key="3">
    <source>
        <dbReference type="SMART" id="SM00382"/>
    </source>
</evidence>
<dbReference type="Gene3D" id="3.40.50.300">
    <property type="entry name" value="P-loop containing nucleotide triphosphate hydrolases"/>
    <property type="match status" value="1"/>
</dbReference>
<feature type="transmembrane region" description="Helical" evidence="2">
    <location>
        <begin position="7"/>
        <end position="33"/>
    </location>
</feature>
<dbReference type="InterPro" id="IPR003960">
    <property type="entry name" value="ATPase_AAA_CS"/>
</dbReference>
<comment type="similarity">
    <text evidence="1">Belongs to the AAA ATPase family.</text>
</comment>
<keyword evidence="1" id="KW-0547">Nucleotide-binding</keyword>
<dbReference type="EMBL" id="JACAOD020000018">
    <property type="protein sequence ID" value="MBP5836275.1"/>
    <property type="molecule type" value="Genomic_DNA"/>
</dbReference>
<protein>
    <submittedName>
        <fullName evidence="4">AAA family ATPase</fullName>
    </submittedName>
</protein>
<dbReference type="RefSeq" id="WP_203552430.1">
    <property type="nucleotide sequence ID" value="NZ_JACAOD020000014.1"/>
</dbReference>
<evidence type="ECO:0000256" key="2">
    <source>
        <dbReference type="SAM" id="Phobius"/>
    </source>
</evidence>
<feature type="domain" description="AAA+ ATPase" evidence="3">
    <location>
        <begin position="223"/>
        <end position="368"/>
    </location>
</feature>
<sequence>MEKNKKIILLLQKLSCIIICFIFLGNMIVNLVVHGTTHNQQDQLPDKVQNTNLGLLEYALESDIKKALQQKNPTLTNDDINNLQVNFILDTNKATLTSSQLSGAVEVIFEIKQKLNQKINNNIDLGTLNYKKEEDVKQALKKLKEANKISLNDQQIDKLKVDFIPYQNKANIASDEFSGQVQVTFSKDFLPNVIISEEIKKEFEHIIRYFKDFQIYKDVGATLPKGYILHGPPGTGKTYIVEQLEKELEGAYFIYRSGPEFTTSRVGASETLVRDMFKTAQHQNKPCVIFIDEIDAILSKRGATEGDSGGAVRSHNSTVNQFLTELDGFKKHPYPIIVIGATNKVELLDEAVVRPGRLEKKILISLPNKEDTKKILALYLKKINLASDLKEHGQLKDEFLNSLAEQCYELKMSPASIKYFVNEAALMAVEQEGEATISQNNLQKALDKYQDEQLKKIIKPQNLETKTFSITESILLWSAILTFVILLILCSYLFFKKYQKKQQLKIWGGN</sequence>
<dbReference type="SMART" id="SM00382">
    <property type="entry name" value="AAA"/>
    <property type="match status" value="1"/>
</dbReference>
<evidence type="ECO:0000256" key="1">
    <source>
        <dbReference type="RuleBase" id="RU003651"/>
    </source>
</evidence>
<dbReference type="PROSITE" id="PS00674">
    <property type="entry name" value="AAA"/>
    <property type="match status" value="1"/>
</dbReference>